<dbReference type="EMBL" id="JAEDAE010000001">
    <property type="protein sequence ID" value="MBH8556972.1"/>
    <property type="molecule type" value="Genomic_DNA"/>
</dbReference>
<dbReference type="Proteomes" id="UP000625631">
    <property type="component" value="Unassembled WGS sequence"/>
</dbReference>
<evidence type="ECO:0000313" key="2">
    <source>
        <dbReference type="Proteomes" id="UP000625631"/>
    </source>
</evidence>
<sequence>MSTYYFDDQEEGLARETSHPVFVEHATADFYYDQGDDFSPFGNDSGNDTLANLEEWYQERTAGAKAATFLRNMIVNEWGFDATYLDVIEPAQLDVMSRDELSLNGETDKAVIATAFGQFKIAGQADKAILRMATDAFRRQRHEAEKATKRENNPWEYAEEFLTRLDIMEADLAAMANKKAR</sequence>
<evidence type="ECO:0000313" key="1">
    <source>
        <dbReference type="EMBL" id="MBH8556972.1"/>
    </source>
</evidence>
<protein>
    <recommendedName>
        <fullName evidence="3">MolR family transcriptional regulator</fullName>
    </recommendedName>
</protein>
<comment type="caution">
    <text evidence="1">The sequence shown here is derived from an EMBL/GenBank/DDBJ whole genome shotgun (WGS) entry which is preliminary data.</text>
</comment>
<accession>A0ABS0Q2V4</accession>
<proteinExistence type="predicted"/>
<organism evidence="1 2">
    <name type="scientific">Hymenobacter negativus</name>
    <dbReference type="NCBI Taxonomy" id="2795026"/>
    <lineage>
        <taxon>Bacteria</taxon>
        <taxon>Pseudomonadati</taxon>
        <taxon>Bacteroidota</taxon>
        <taxon>Cytophagia</taxon>
        <taxon>Cytophagales</taxon>
        <taxon>Hymenobacteraceae</taxon>
        <taxon>Hymenobacter</taxon>
    </lineage>
</organism>
<reference evidence="1 2" key="1">
    <citation type="submission" date="2020-12" db="EMBL/GenBank/DDBJ databases">
        <title>Hymenobacter sp.</title>
        <authorList>
            <person name="Kim M.K."/>
        </authorList>
    </citation>
    <scope>NUCLEOTIDE SEQUENCE [LARGE SCALE GENOMIC DNA]</scope>
    <source>
        <strain evidence="1 2">BT442</strain>
    </source>
</reference>
<gene>
    <name evidence="1" type="ORF">I7X13_02865</name>
</gene>
<name>A0ABS0Q2V4_9BACT</name>
<keyword evidence="2" id="KW-1185">Reference proteome</keyword>
<evidence type="ECO:0008006" key="3">
    <source>
        <dbReference type="Google" id="ProtNLM"/>
    </source>
</evidence>
<dbReference type="RefSeq" id="WP_198074268.1">
    <property type="nucleotide sequence ID" value="NZ_JAEDAE010000001.1"/>
</dbReference>